<evidence type="ECO:0000256" key="1">
    <source>
        <dbReference type="ARBA" id="ARBA00022737"/>
    </source>
</evidence>
<protein>
    <recommendedName>
        <fullName evidence="5">Pentapeptide repeat-containing protein</fullName>
    </recommendedName>
</protein>
<feature type="transmembrane region" description="Helical" evidence="2">
    <location>
        <begin position="146"/>
        <end position="167"/>
    </location>
</feature>
<evidence type="ECO:0000313" key="3">
    <source>
        <dbReference type="EMBL" id="QFS49837.1"/>
    </source>
</evidence>
<feature type="transmembrane region" description="Helical" evidence="2">
    <location>
        <begin position="179"/>
        <end position="204"/>
    </location>
</feature>
<dbReference type="KEGG" id="nsh:GXM_07331"/>
<organism evidence="3 4">
    <name type="scientific">Nostoc sphaeroides CCNUC1</name>
    <dbReference type="NCBI Taxonomy" id="2653204"/>
    <lineage>
        <taxon>Bacteria</taxon>
        <taxon>Bacillati</taxon>
        <taxon>Cyanobacteriota</taxon>
        <taxon>Cyanophyceae</taxon>
        <taxon>Nostocales</taxon>
        <taxon>Nostocaceae</taxon>
        <taxon>Nostoc</taxon>
    </lineage>
</organism>
<dbReference type="RefSeq" id="WP_152591086.1">
    <property type="nucleotide sequence ID" value="NZ_CP045227.1"/>
</dbReference>
<evidence type="ECO:0008006" key="5">
    <source>
        <dbReference type="Google" id="ProtNLM"/>
    </source>
</evidence>
<dbReference type="PANTHER" id="PTHR47485">
    <property type="entry name" value="THYLAKOID LUMENAL 17.4 KDA PROTEIN, CHLOROPLASTIC"/>
    <property type="match status" value="1"/>
</dbReference>
<evidence type="ECO:0000313" key="4">
    <source>
        <dbReference type="Proteomes" id="UP000326678"/>
    </source>
</evidence>
<dbReference type="Pfam" id="PF00805">
    <property type="entry name" value="Pentapeptide"/>
    <property type="match status" value="3"/>
</dbReference>
<feature type="transmembrane region" description="Helical" evidence="2">
    <location>
        <begin position="111"/>
        <end position="139"/>
    </location>
</feature>
<name>A0A5P8WAL0_9NOSO</name>
<keyword evidence="2" id="KW-1133">Transmembrane helix</keyword>
<reference evidence="3 4" key="1">
    <citation type="submission" date="2019-10" db="EMBL/GenBank/DDBJ databases">
        <title>Genomic and transcriptomic insights into the perfect genentic adaptation of a filamentous nitrogen-fixing cyanobacterium to rice fields.</title>
        <authorList>
            <person name="Chen Z."/>
        </authorList>
    </citation>
    <scope>NUCLEOTIDE SEQUENCE [LARGE SCALE GENOMIC DNA]</scope>
    <source>
        <strain evidence="3">CCNUC1</strain>
    </source>
</reference>
<accession>A0A5P8WAL0</accession>
<evidence type="ECO:0000256" key="2">
    <source>
        <dbReference type="SAM" id="Phobius"/>
    </source>
</evidence>
<dbReference type="EMBL" id="CP045227">
    <property type="protein sequence ID" value="QFS49837.1"/>
    <property type="molecule type" value="Genomic_DNA"/>
</dbReference>
<keyword evidence="1" id="KW-0677">Repeat</keyword>
<dbReference type="SUPFAM" id="SSF141571">
    <property type="entry name" value="Pentapeptide repeat-like"/>
    <property type="match status" value="2"/>
</dbReference>
<feature type="transmembrane region" description="Helical" evidence="2">
    <location>
        <begin position="271"/>
        <end position="290"/>
    </location>
</feature>
<dbReference type="Proteomes" id="UP000326678">
    <property type="component" value="Chromosome Gxm2"/>
</dbReference>
<dbReference type="AlphaFoldDB" id="A0A5P8WAL0"/>
<keyword evidence="2" id="KW-0472">Membrane</keyword>
<sequence>MHNNSTINNKNLYDLGNDFSHKVLNNCYFKSNDSQNELRDKKFINSTLERVNFTGFILVNVDFTNATLIDVDFTNTTFNKVILTNVNFINTNFENATLRNAIYDISLSHKIFIGVISLFIAAFSGFTSNIIFNCCLYFLKGKYYPIWTGLLSFLYSLLIRFTIVSYFLEKFKFEFAADILILIAVLLILVLGIFTPFTIGMSGILKDEYNINFKNDRNGDVKNIIIISLLVISVNFALLIIGWKFPSLISCSNFQLSIIGWNWNSPSDCFSYIRAALGALLGVFAGAIISEASIKNKNEKYVWLWNTFVNYACMKGNKFKNCNFKHTDFSNAKFRGCTFYLTNTNIINTKWSYAKQIDCCQIIGSYFSNPDIQNLLIQLNGINKNFDNLDLPGLYLYGAKLEKASFINTDLSESNLSNAILQCAIFEKTRLHNADLSNAKLTGIIIASRSIPLTTKLNDIECFFYYQPSDIKTPYPDKQYKLNSEEAIKYLQEKLPPTITFPDKNIDWEAFSKAVNNSLEILEIRLTRGTQLIQAFEDLNEKFIIKFNSFPKINEENLIEKIKEEYERERQVRNMENFTSLDNLAFNLANIQVIKFFINTVNLNLAERQTYYNLQNPLFGGGFSGDYGNTVGGELNNYSSNINLNVIGLIFDF</sequence>
<keyword evidence="4" id="KW-1185">Reference proteome</keyword>
<keyword evidence="2" id="KW-0812">Transmembrane</keyword>
<dbReference type="PANTHER" id="PTHR47485:SF1">
    <property type="entry name" value="THYLAKOID LUMENAL 17.4 KDA PROTEIN, CHLOROPLASTIC"/>
    <property type="match status" value="1"/>
</dbReference>
<gene>
    <name evidence="3" type="ORF">GXM_07331</name>
</gene>
<feature type="transmembrane region" description="Helical" evidence="2">
    <location>
        <begin position="224"/>
        <end position="243"/>
    </location>
</feature>
<dbReference type="InterPro" id="IPR001646">
    <property type="entry name" value="5peptide_repeat"/>
</dbReference>
<proteinExistence type="predicted"/>
<dbReference type="Gene3D" id="2.160.20.80">
    <property type="entry name" value="E3 ubiquitin-protein ligase SopA"/>
    <property type="match status" value="2"/>
</dbReference>